<evidence type="ECO:0000259" key="7">
    <source>
        <dbReference type="PROSITE" id="PS50048"/>
    </source>
</evidence>
<dbReference type="Pfam" id="PF11951">
    <property type="entry name" value="Fungal_trans_2"/>
    <property type="match status" value="1"/>
</dbReference>
<protein>
    <recommendedName>
        <fullName evidence="7">Zn(2)-C6 fungal-type domain-containing protein</fullName>
    </recommendedName>
</protein>
<dbReference type="GO" id="GO:0000981">
    <property type="term" value="F:DNA-binding transcription factor activity, RNA polymerase II-specific"/>
    <property type="evidence" value="ECO:0007669"/>
    <property type="project" value="InterPro"/>
</dbReference>
<feature type="non-terminal residue" evidence="8">
    <location>
        <position position="555"/>
    </location>
</feature>
<keyword evidence="3" id="KW-0805">Transcription regulation</keyword>
<dbReference type="Gene3D" id="4.10.240.10">
    <property type="entry name" value="Zn(2)-C6 fungal-type DNA-binding domain"/>
    <property type="match status" value="1"/>
</dbReference>
<dbReference type="PROSITE" id="PS50048">
    <property type="entry name" value="ZN2_CY6_FUNGAL_2"/>
    <property type="match status" value="1"/>
</dbReference>
<dbReference type="SUPFAM" id="SSF57701">
    <property type="entry name" value="Zn2/Cys6 DNA-binding domain"/>
    <property type="match status" value="1"/>
</dbReference>
<keyword evidence="4" id="KW-0238">DNA-binding</keyword>
<feature type="domain" description="Zn(2)-C6 fungal-type" evidence="7">
    <location>
        <begin position="19"/>
        <end position="49"/>
    </location>
</feature>
<keyword evidence="1" id="KW-0479">Metal-binding</keyword>
<evidence type="ECO:0000313" key="8">
    <source>
        <dbReference type="EMBL" id="RFU29633.1"/>
    </source>
</evidence>
<dbReference type="PROSITE" id="PS00463">
    <property type="entry name" value="ZN2_CY6_FUNGAL_1"/>
    <property type="match status" value="1"/>
</dbReference>
<dbReference type="EMBL" id="NCSJ02000122">
    <property type="protein sequence ID" value="RFU29633.1"/>
    <property type="molecule type" value="Genomic_DNA"/>
</dbReference>
<dbReference type="OMA" id="WQGFCEG"/>
<organism evidence="8 9">
    <name type="scientific">Scytalidium lignicola</name>
    <name type="common">Hyphomycete</name>
    <dbReference type="NCBI Taxonomy" id="5539"/>
    <lineage>
        <taxon>Eukaryota</taxon>
        <taxon>Fungi</taxon>
        <taxon>Dikarya</taxon>
        <taxon>Ascomycota</taxon>
        <taxon>Pezizomycotina</taxon>
        <taxon>Leotiomycetes</taxon>
        <taxon>Leotiomycetes incertae sedis</taxon>
        <taxon>Scytalidium</taxon>
    </lineage>
</organism>
<dbReference type="STRING" id="5539.A0A3E2H925"/>
<gene>
    <name evidence="8" type="ORF">B7463_g6693</name>
</gene>
<feature type="non-terminal residue" evidence="8">
    <location>
        <position position="1"/>
    </location>
</feature>
<dbReference type="InterPro" id="IPR036864">
    <property type="entry name" value="Zn2-C6_fun-type_DNA-bd_sf"/>
</dbReference>
<evidence type="ECO:0000256" key="1">
    <source>
        <dbReference type="ARBA" id="ARBA00022723"/>
    </source>
</evidence>
<dbReference type="PANTHER" id="PTHR36206:SF4">
    <property type="entry name" value="HYPOTHETICAL CONSERVED PROTEIN (EUROFUNG)-RELATED"/>
    <property type="match status" value="1"/>
</dbReference>
<keyword evidence="5" id="KW-0804">Transcription</keyword>
<dbReference type="Pfam" id="PF00172">
    <property type="entry name" value="Zn_clus"/>
    <property type="match status" value="1"/>
</dbReference>
<accession>A0A3E2H925</accession>
<keyword evidence="6" id="KW-0539">Nucleus</keyword>
<dbReference type="InterPro" id="IPR021858">
    <property type="entry name" value="Fun_TF"/>
</dbReference>
<evidence type="ECO:0000256" key="4">
    <source>
        <dbReference type="ARBA" id="ARBA00023125"/>
    </source>
</evidence>
<keyword evidence="2" id="KW-0862">Zinc</keyword>
<dbReference type="AlphaFoldDB" id="A0A3E2H925"/>
<evidence type="ECO:0000256" key="2">
    <source>
        <dbReference type="ARBA" id="ARBA00022833"/>
    </source>
</evidence>
<dbReference type="CDD" id="cd00067">
    <property type="entry name" value="GAL4"/>
    <property type="match status" value="1"/>
</dbReference>
<evidence type="ECO:0000256" key="3">
    <source>
        <dbReference type="ARBA" id="ARBA00023015"/>
    </source>
</evidence>
<dbReference type="Proteomes" id="UP000258309">
    <property type="component" value="Unassembled WGS sequence"/>
</dbReference>
<dbReference type="SMART" id="SM00066">
    <property type="entry name" value="GAL4"/>
    <property type="match status" value="1"/>
</dbReference>
<dbReference type="OrthoDB" id="3172332at2759"/>
<dbReference type="PANTHER" id="PTHR36206">
    <property type="entry name" value="ASPERCRYPTIN BIOSYNTHESIS CLUSTER-SPECIFIC TRANSCRIPTION REGULATOR ATNN-RELATED"/>
    <property type="match status" value="1"/>
</dbReference>
<evidence type="ECO:0000313" key="9">
    <source>
        <dbReference type="Proteomes" id="UP000258309"/>
    </source>
</evidence>
<sequence>MVEGKPKLQRTGTQRSHGGCFTCRNRRVKCDEEKPQCRRCTGSGRVCGYPNNLKRRHGGATSLLLPKAGSTTENRLLMKGPSVLLMSETEVENRYFRHFYAKATSGIEGALDWALWKRIVPQTSHNEQFVRHCIVAIGALLKSQEVALPTGSTNSRDPKMVPIAKLHFDFALIKYGKAVKDMQNTIASSTNNPREVLIGCLLVVCFELFLGERHTAMAHAESGTLILHQWLTRVQKERAKDLKILSPSPAIIEDEIVDAFQNLDIQIAGVSDRRSDKIHRVMMDEHLGSVQHIPPIFSDLREARLFLNIVNRRICHFLATTWSPSEAEALARDFEGPTPGDISVMTGQKKFAREISDWFQTFDPLFKSTCESNPIGSRPHNLAIRLRIHAIATTILCAGVLITNEIEYDAFNPQFRELLSLIKVIVTPHRNSPYLNINVLYSGFHLDLGVTPHLFLITMRCRDRDIRREAINILGEWHTEGCWDPMLIKEIGIFMMEVEEEGVDWDVHGIIPENKRAIFTRINENPWEKKGILQCVQKTGGEDGGPVWKEKSISW</sequence>
<keyword evidence="9" id="KW-1185">Reference proteome</keyword>
<comment type="caution">
    <text evidence="8">The sequence shown here is derived from an EMBL/GenBank/DDBJ whole genome shotgun (WGS) entry which is preliminary data.</text>
</comment>
<name>A0A3E2H925_SCYLI</name>
<evidence type="ECO:0000256" key="5">
    <source>
        <dbReference type="ARBA" id="ARBA00023163"/>
    </source>
</evidence>
<dbReference type="InterPro" id="IPR001138">
    <property type="entry name" value="Zn2Cys6_DnaBD"/>
</dbReference>
<proteinExistence type="predicted"/>
<dbReference type="InterPro" id="IPR052360">
    <property type="entry name" value="Transcr_Regulatory_Proteins"/>
</dbReference>
<evidence type="ECO:0000256" key="6">
    <source>
        <dbReference type="ARBA" id="ARBA00023242"/>
    </source>
</evidence>
<dbReference type="GO" id="GO:0003677">
    <property type="term" value="F:DNA binding"/>
    <property type="evidence" value="ECO:0007669"/>
    <property type="project" value="UniProtKB-KW"/>
</dbReference>
<dbReference type="GO" id="GO:0008270">
    <property type="term" value="F:zinc ion binding"/>
    <property type="evidence" value="ECO:0007669"/>
    <property type="project" value="InterPro"/>
</dbReference>
<reference evidence="8 9" key="1">
    <citation type="submission" date="2018-05" db="EMBL/GenBank/DDBJ databases">
        <title>Draft genome sequence of Scytalidium lignicola DSM 105466, a ubiquitous saprotrophic fungus.</title>
        <authorList>
            <person name="Buettner E."/>
            <person name="Gebauer A.M."/>
            <person name="Hofrichter M."/>
            <person name="Liers C."/>
            <person name="Kellner H."/>
        </authorList>
    </citation>
    <scope>NUCLEOTIDE SEQUENCE [LARGE SCALE GENOMIC DNA]</scope>
    <source>
        <strain evidence="8 9">DSM 105466</strain>
    </source>
</reference>